<accession>A0A239CK78</accession>
<evidence type="ECO:0000259" key="4">
    <source>
        <dbReference type="PROSITE" id="PS51898"/>
    </source>
</evidence>
<dbReference type="RefSeq" id="WP_176431252.1">
    <property type="nucleotide sequence ID" value="NZ_FZOJ01000006.1"/>
</dbReference>
<dbReference type="Gene3D" id="1.10.443.10">
    <property type="entry name" value="Intergrase catalytic core"/>
    <property type="match status" value="1"/>
</dbReference>
<protein>
    <submittedName>
        <fullName evidence="5">Site-specific recombinase XerD</fullName>
    </submittedName>
</protein>
<organism evidence="5 6">
    <name type="scientific">Anaerovirgula multivorans</name>
    <dbReference type="NCBI Taxonomy" id="312168"/>
    <lineage>
        <taxon>Bacteria</taxon>
        <taxon>Bacillati</taxon>
        <taxon>Bacillota</taxon>
        <taxon>Clostridia</taxon>
        <taxon>Peptostreptococcales</taxon>
        <taxon>Natronincolaceae</taxon>
        <taxon>Anaerovirgula</taxon>
    </lineage>
</organism>
<keyword evidence="6" id="KW-1185">Reference proteome</keyword>
<evidence type="ECO:0000256" key="3">
    <source>
        <dbReference type="ARBA" id="ARBA00023172"/>
    </source>
</evidence>
<evidence type="ECO:0000313" key="6">
    <source>
        <dbReference type="Proteomes" id="UP000198304"/>
    </source>
</evidence>
<reference evidence="5 6" key="1">
    <citation type="submission" date="2017-06" db="EMBL/GenBank/DDBJ databases">
        <authorList>
            <person name="Kim H.J."/>
            <person name="Triplett B.A."/>
        </authorList>
    </citation>
    <scope>NUCLEOTIDE SEQUENCE [LARGE SCALE GENOMIC DNA]</scope>
    <source>
        <strain evidence="5 6">SCA</strain>
    </source>
</reference>
<evidence type="ECO:0000256" key="2">
    <source>
        <dbReference type="ARBA" id="ARBA00023125"/>
    </source>
</evidence>
<dbReference type="PANTHER" id="PTHR30349:SF41">
    <property type="entry name" value="INTEGRASE_RECOMBINASE PROTEIN MJ0367-RELATED"/>
    <property type="match status" value="1"/>
</dbReference>
<dbReference type="GO" id="GO:0003677">
    <property type="term" value="F:DNA binding"/>
    <property type="evidence" value="ECO:0007669"/>
    <property type="project" value="UniProtKB-KW"/>
</dbReference>
<dbReference type="GO" id="GO:0006310">
    <property type="term" value="P:DNA recombination"/>
    <property type="evidence" value="ECO:0007669"/>
    <property type="project" value="UniProtKB-KW"/>
</dbReference>
<dbReference type="InterPro" id="IPR002104">
    <property type="entry name" value="Integrase_catalytic"/>
</dbReference>
<dbReference type="GO" id="GO:0015074">
    <property type="term" value="P:DNA integration"/>
    <property type="evidence" value="ECO:0007669"/>
    <property type="project" value="InterPro"/>
</dbReference>
<keyword evidence="2" id="KW-0238">DNA-binding</keyword>
<name>A0A239CK78_9FIRM</name>
<dbReference type="PANTHER" id="PTHR30349">
    <property type="entry name" value="PHAGE INTEGRASE-RELATED"/>
    <property type="match status" value="1"/>
</dbReference>
<dbReference type="EMBL" id="FZOJ01000006">
    <property type="protein sequence ID" value="SNS20585.1"/>
    <property type="molecule type" value="Genomic_DNA"/>
</dbReference>
<comment type="similarity">
    <text evidence="1">Belongs to the 'phage' integrase family.</text>
</comment>
<dbReference type="InterPro" id="IPR013762">
    <property type="entry name" value="Integrase-like_cat_sf"/>
</dbReference>
<dbReference type="PROSITE" id="PS51898">
    <property type="entry name" value="TYR_RECOMBINASE"/>
    <property type="match status" value="1"/>
</dbReference>
<dbReference type="InterPro" id="IPR011010">
    <property type="entry name" value="DNA_brk_join_enz"/>
</dbReference>
<proteinExistence type="inferred from homology"/>
<dbReference type="Pfam" id="PF00589">
    <property type="entry name" value="Phage_integrase"/>
    <property type="match status" value="1"/>
</dbReference>
<dbReference type="AlphaFoldDB" id="A0A239CK78"/>
<sequence length="324" mass="38065">MSENMLPDTISGMAELFIDQKHMTGFKYEWHEKCIRRFAAFYDREGYTGIRLTKSMLETFIYDASEKPSTHYRKETLLRDFAEFLKTQGFHEIYVPLIHSGYYRCKHIPYIFTDDEMKRLFTAIDTWPESFYTNRIQVDYLLFRVLYGTGMRVSEALNLTVADFHIEDGTLTVYHAKNNKDRLIPLAQSLVEKMTEYLAVMHRYSKNDSYLFHVGKGKEMDQSTVYRRFRQYLLKAGIAHTKSRPRVHDLRHNYAVKCLKKRVLAGEELTNILPYLAAYMGHSDFRGTQYYLRLTADLYPHIISCSETGFGYLIPEGSADNERS</sequence>
<evidence type="ECO:0000256" key="1">
    <source>
        <dbReference type="ARBA" id="ARBA00008857"/>
    </source>
</evidence>
<feature type="domain" description="Tyr recombinase" evidence="4">
    <location>
        <begin position="107"/>
        <end position="313"/>
    </location>
</feature>
<dbReference type="InterPro" id="IPR050090">
    <property type="entry name" value="Tyrosine_recombinase_XerCD"/>
</dbReference>
<keyword evidence="3" id="KW-0233">DNA recombination</keyword>
<dbReference type="SUPFAM" id="SSF56349">
    <property type="entry name" value="DNA breaking-rejoining enzymes"/>
    <property type="match status" value="1"/>
</dbReference>
<gene>
    <name evidence="5" type="ORF">SAMN05446037_100616</name>
</gene>
<dbReference type="Proteomes" id="UP000198304">
    <property type="component" value="Unassembled WGS sequence"/>
</dbReference>
<evidence type="ECO:0000313" key="5">
    <source>
        <dbReference type="EMBL" id="SNS20585.1"/>
    </source>
</evidence>